<dbReference type="eggNOG" id="COG1827">
    <property type="taxonomic scope" value="Bacteria"/>
</dbReference>
<gene>
    <name evidence="5" type="ORF">C7373_101327</name>
    <name evidence="4" type="ORF">IB211_00415c</name>
</gene>
<dbReference type="PIRSF" id="PIRSF037847">
    <property type="entry name" value="NiaR"/>
    <property type="match status" value="1"/>
</dbReference>
<dbReference type="SUPFAM" id="SSF75500">
    <property type="entry name" value="Putative transcriptional regulator TM1602, C-terminal domain"/>
    <property type="match status" value="1"/>
</dbReference>
<dbReference type="EMBL" id="CP011307">
    <property type="protein sequence ID" value="ALP92810.1"/>
    <property type="molecule type" value="Genomic_DNA"/>
</dbReference>
<dbReference type="InterPro" id="IPR036388">
    <property type="entry name" value="WH-like_DNA-bd_sf"/>
</dbReference>
<dbReference type="InterPro" id="IPR035922">
    <property type="entry name" value="3H_dom_sf"/>
</dbReference>
<accession>A0A0S2W0G0</accession>
<reference evidence="4 6" key="1">
    <citation type="journal article" date="2015" name="Nat. Commun.">
        <title>Production of butyrate from lysine and the Amadori product fructoselysine by a human gut commensal.</title>
        <authorList>
            <person name="Bui T.P."/>
            <person name="Ritari J."/>
            <person name="Boeren S."/>
            <person name="de Waard P."/>
            <person name="Plugge C.M."/>
            <person name="de Vos W.M."/>
        </authorList>
    </citation>
    <scope>NUCLEOTIDE SEQUENCE [LARGE SCALE GENOMIC DNA]</scope>
    <source>
        <strain evidence="4 6">AF211</strain>
    </source>
</reference>
<dbReference type="InterPro" id="IPR026043">
    <property type="entry name" value="NadR"/>
</dbReference>
<dbReference type="RefSeq" id="WP_058116933.1">
    <property type="nucleotide sequence ID" value="NZ_CALICV010000031.1"/>
</dbReference>
<dbReference type="OrthoDB" id="9792661at2"/>
<dbReference type="KEGG" id="ibu:IB211_00415c"/>
<dbReference type="Gene3D" id="3.30.1340.20">
    <property type="entry name" value="3H domain"/>
    <property type="match status" value="1"/>
</dbReference>
<dbReference type="STRING" id="1297617.IB211_00415c"/>
<feature type="domain" description="3H" evidence="2">
    <location>
        <begin position="73"/>
        <end position="168"/>
    </location>
</feature>
<dbReference type="Proteomes" id="UP000245778">
    <property type="component" value="Unassembled WGS sequence"/>
</dbReference>
<feature type="binding site" evidence="1">
    <location>
        <position position="145"/>
    </location>
    <ligand>
        <name>Ni(2+)</name>
        <dbReference type="ChEBI" id="CHEBI:49786"/>
    </ligand>
</feature>
<dbReference type="Pfam" id="PF02829">
    <property type="entry name" value="3H"/>
    <property type="match status" value="1"/>
</dbReference>
<dbReference type="GeneID" id="93227941"/>
<evidence type="ECO:0000313" key="4">
    <source>
        <dbReference type="EMBL" id="ALP92810.1"/>
    </source>
</evidence>
<dbReference type="AlphaFoldDB" id="A0A0S2W0G0"/>
<evidence type="ECO:0000259" key="2">
    <source>
        <dbReference type="Pfam" id="PF02829"/>
    </source>
</evidence>
<dbReference type="SUPFAM" id="SSF46785">
    <property type="entry name" value="Winged helix' DNA-binding domain"/>
    <property type="match status" value="1"/>
</dbReference>
<evidence type="ECO:0000256" key="1">
    <source>
        <dbReference type="PIRSR" id="PIRSR037847-1"/>
    </source>
</evidence>
<feature type="binding site" evidence="1">
    <location>
        <position position="84"/>
    </location>
    <ligand>
        <name>Ni(2+)</name>
        <dbReference type="ChEBI" id="CHEBI:49786"/>
    </ligand>
</feature>
<proteinExistence type="predicted"/>
<keyword evidence="1" id="KW-0533">Nickel</keyword>
<dbReference type="InterPro" id="IPR013196">
    <property type="entry name" value="HTH_11"/>
</dbReference>
<reference evidence="6" key="2">
    <citation type="submission" date="2015-04" db="EMBL/GenBank/DDBJ databases">
        <title>A butyrogenic pathway from the amino acid lysine in a human gut commensal.</title>
        <authorList>
            <person name="de Vos W.M."/>
            <person name="Bui N.T.P."/>
            <person name="Plugge C.M."/>
            <person name="Ritari J."/>
        </authorList>
    </citation>
    <scope>NUCLEOTIDE SEQUENCE [LARGE SCALE GENOMIC DNA]</scope>
    <source>
        <strain evidence="6">AF211</strain>
    </source>
</reference>
<evidence type="ECO:0000313" key="7">
    <source>
        <dbReference type="Proteomes" id="UP000245778"/>
    </source>
</evidence>
<dbReference type="InterPro" id="IPR036390">
    <property type="entry name" value="WH_DNA-bd_sf"/>
</dbReference>
<name>A0A0S2W0G0_9FIRM</name>
<dbReference type="Pfam" id="PF08279">
    <property type="entry name" value="HTH_11"/>
    <property type="match status" value="1"/>
</dbReference>
<organism evidence="4 6">
    <name type="scientific">Intestinimonas butyriciproducens</name>
    <dbReference type="NCBI Taxonomy" id="1297617"/>
    <lineage>
        <taxon>Bacteria</taxon>
        <taxon>Bacillati</taxon>
        <taxon>Bacillota</taxon>
        <taxon>Clostridia</taxon>
        <taxon>Eubacteriales</taxon>
        <taxon>Intestinimonas</taxon>
    </lineage>
</organism>
<reference evidence="5 7" key="3">
    <citation type="submission" date="2018-04" db="EMBL/GenBank/DDBJ databases">
        <title>Genomic Encyclopedia of Type Strains, Phase IV (KMG-IV): sequencing the most valuable type-strain genomes for metagenomic binning, comparative biology and taxonomic classification.</title>
        <authorList>
            <person name="Goeker M."/>
        </authorList>
    </citation>
    <scope>NUCLEOTIDE SEQUENCE [LARGE SCALE GENOMIC DNA]</scope>
    <source>
        <strain evidence="5 7">DSM 26588</strain>
    </source>
</reference>
<dbReference type="Gene3D" id="1.10.10.10">
    <property type="entry name" value="Winged helix-like DNA-binding domain superfamily/Winged helix DNA-binding domain"/>
    <property type="match status" value="1"/>
</dbReference>
<dbReference type="Proteomes" id="UP000064844">
    <property type="component" value="Chromosome"/>
</dbReference>
<keyword evidence="1" id="KW-0479">Metal-binding</keyword>
<evidence type="ECO:0000259" key="3">
    <source>
        <dbReference type="Pfam" id="PF08279"/>
    </source>
</evidence>
<dbReference type="PANTHER" id="PTHR40068:SF1">
    <property type="entry name" value="TRANSCRIPTION REPRESSOR NIAR-RELATED"/>
    <property type="match status" value="1"/>
</dbReference>
<dbReference type="PANTHER" id="PTHR40068">
    <property type="entry name" value="TRANSCRIPTION REPRESSOR NIAR-RELATED"/>
    <property type="match status" value="1"/>
</dbReference>
<sequence>MHAAQRRDALLELLRTSRGPVSATALARRFSVSRQIIVGDIALLRAGGADIASTPRGYVIPAQEDTGLTCTLVCRHTAADLERELNLMVDNGCTVLDVVVEHPVYGQLSGQLQLSSRYDVAEFIRRVEKEQATPLSALTGGVHLHRLRCPDEAACRRVCQALDEAGFLVKE</sequence>
<evidence type="ECO:0000313" key="6">
    <source>
        <dbReference type="Proteomes" id="UP000064844"/>
    </source>
</evidence>
<dbReference type="PATRIC" id="fig|1297617.4.peg.419"/>
<dbReference type="InterPro" id="IPR004173">
    <property type="entry name" value="3H_domain"/>
</dbReference>
<evidence type="ECO:0000313" key="5">
    <source>
        <dbReference type="EMBL" id="PVY59813.1"/>
    </source>
</evidence>
<keyword evidence="6" id="KW-1185">Reference proteome</keyword>
<feature type="domain" description="Helix-turn-helix type 11" evidence="3">
    <location>
        <begin position="6"/>
        <end position="58"/>
    </location>
</feature>
<feature type="binding site" evidence="1">
    <location>
        <position position="143"/>
    </location>
    <ligand>
        <name>Ni(2+)</name>
        <dbReference type="ChEBI" id="CHEBI:49786"/>
    </ligand>
</feature>
<feature type="binding site" evidence="1">
    <location>
        <position position="76"/>
    </location>
    <ligand>
        <name>Ni(2+)</name>
        <dbReference type="ChEBI" id="CHEBI:49786"/>
    </ligand>
</feature>
<protein>
    <submittedName>
        <fullName evidence="4">Transcriptional repressor for DNA biosynthesis</fullName>
    </submittedName>
</protein>
<dbReference type="EMBL" id="QEKK01000001">
    <property type="protein sequence ID" value="PVY59813.1"/>
    <property type="molecule type" value="Genomic_DNA"/>
</dbReference>
<dbReference type="GO" id="GO:0046872">
    <property type="term" value="F:metal ion binding"/>
    <property type="evidence" value="ECO:0007669"/>
    <property type="project" value="UniProtKB-KW"/>
</dbReference>